<dbReference type="CDD" id="cd16430">
    <property type="entry name" value="TraB"/>
    <property type="match status" value="1"/>
</dbReference>
<feature type="coiled-coil region" evidence="1">
    <location>
        <begin position="110"/>
        <end position="137"/>
    </location>
</feature>
<evidence type="ECO:0000313" key="4">
    <source>
        <dbReference type="EMBL" id="PPK30086.1"/>
    </source>
</evidence>
<evidence type="ECO:0000256" key="3">
    <source>
        <dbReference type="SAM" id="Phobius"/>
    </source>
</evidence>
<name>A0A2S6F5C0_LEGPN</name>
<sequence length="439" mass="48242">MKLLDCTGLANMSIQLKKQQQIFLGIVIGVIVLVIACFALLGNKTVKSREVDKPAYKKHSLASPISTATNESHWIEKTQNAWRAELAKSELFDKNLKALGDEKDKQSKLITSQKDELSEMKSTLSELKHQIVKLQMERTTPIDGTLKNNEPQNGLLPRADEAAASNSMEMDSGFIQYTAKLNKKSKPRIKTPNNYVFSNTFAKAVVLQGADASAGVLSQANPDIMIFQIVDDGVMPNKYRAPLKGCMVSASVIGDISSERGKFRTERLSCIHSNGTNIDIQVTGIISDSKNGIRGRAVWRDEPMVKKAFWGNFWESMGNIGQQYSTDYSTSPLGSVSTIQAGKIPLAAVSSGGSGAAKMYAQYNIKRAEMYHPIIQLPPIVTVDVTFLKGFWLDGGTDTNAPEQPEESQNSKVAFEAPAESETAEEKAANQFFYKNHSF</sequence>
<comment type="caution">
    <text evidence="4">The sequence shown here is derived from an EMBL/GenBank/DDBJ whole genome shotgun (WGS) entry which is preliminary data.</text>
</comment>
<dbReference type="Pfam" id="PF03743">
    <property type="entry name" value="TrbI"/>
    <property type="match status" value="1"/>
</dbReference>
<evidence type="ECO:0000256" key="2">
    <source>
        <dbReference type="SAM" id="MobiDB-lite"/>
    </source>
</evidence>
<feature type="transmembrane region" description="Helical" evidence="3">
    <location>
        <begin position="21"/>
        <end position="41"/>
    </location>
</feature>
<protein>
    <submittedName>
        <fullName evidence="4">Conjugal transfer protein TraB</fullName>
    </submittedName>
</protein>
<gene>
    <name evidence="4" type="ORF">C3928_10670</name>
</gene>
<feature type="region of interest" description="Disordered" evidence="2">
    <location>
        <begin position="397"/>
        <end position="439"/>
    </location>
</feature>
<organism evidence="4 5">
    <name type="scientific">Legionella pneumophila</name>
    <dbReference type="NCBI Taxonomy" id="446"/>
    <lineage>
        <taxon>Bacteria</taxon>
        <taxon>Pseudomonadati</taxon>
        <taxon>Pseudomonadota</taxon>
        <taxon>Gammaproteobacteria</taxon>
        <taxon>Legionellales</taxon>
        <taxon>Legionellaceae</taxon>
        <taxon>Legionella</taxon>
    </lineage>
</organism>
<accession>A0A2S6F5C0</accession>
<evidence type="ECO:0000256" key="1">
    <source>
        <dbReference type="SAM" id="Coils"/>
    </source>
</evidence>
<keyword evidence="3" id="KW-0812">Transmembrane</keyword>
<dbReference type="Proteomes" id="UP000239239">
    <property type="component" value="Unassembled WGS sequence"/>
</dbReference>
<dbReference type="EMBL" id="PQWY01000015">
    <property type="protein sequence ID" value="PPK30086.1"/>
    <property type="molecule type" value="Genomic_DNA"/>
</dbReference>
<dbReference type="InterPro" id="IPR005498">
    <property type="entry name" value="T4SS_VirB10/TraB/TrbI"/>
</dbReference>
<keyword evidence="3" id="KW-0472">Membrane</keyword>
<dbReference type="AlphaFoldDB" id="A0A2S6F5C0"/>
<keyword evidence="1" id="KW-0175">Coiled coil</keyword>
<evidence type="ECO:0000313" key="5">
    <source>
        <dbReference type="Proteomes" id="UP000239239"/>
    </source>
</evidence>
<proteinExistence type="predicted"/>
<reference evidence="4 5" key="1">
    <citation type="submission" date="2018-02" db="EMBL/GenBank/DDBJ databases">
        <title>Draft genome sequences of four Legionella pneumophila clinical strains isolated in Ontario.</title>
        <authorList>
            <person name="Fortuna A."/>
            <person name="Ramnarine R."/>
            <person name="Li A."/>
            <person name="Frantz C."/>
            <person name="Mallo G."/>
        </authorList>
    </citation>
    <scope>NUCLEOTIDE SEQUENCE [LARGE SCALE GENOMIC DNA]</scope>
    <source>
        <strain evidence="4 5">LG61</strain>
    </source>
</reference>
<feature type="compositionally biased region" description="Polar residues" evidence="2">
    <location>
        <begin position="397"/>
        <end position="412"/>
    </location>
</feature>
<dbReference type="OrthoDB" id="15544at2"/>
<keyword evidence="3" id="KW-1133">Transmembrane helix</keyword>